<name>C6XAL2_METGS</name>
<feature type="domain" description="Putative regulatory protein FmdB zinc ribbon" evidence="2">
    <location>
        <begin position="1"/>
        <end position="41"/>
    </location>
</feature>
<evidence type="ECO:0000256" key="1">
    <source>
        <dbReference type="SAM" id="MobiDB-lite"/>
    </source>
</evidence>
<accession>C6XAL2</accession>
<evidence type="ECO:0000313" key="4">
    <source>
        <dbReference type="Proteomes" id="UP000002743"/>
    </source>
</evidence>
<organism evidence="3 4">
    <name type="scientific">Methylovorus glucosotrophus (strain SIP3-4)</name>
    <dbReference type="NCBI Taxonomy" id="582744"/>
    <lineage>
        <taxon>Bacteria</taxon>
        <taxon>Pseudomonadati</taxon>
        <taxon>Pseudomonadota</taxon>
        <taxon>Betaproteobacteria</taxon>
        <taxon>Nitrosomonadales</taxon>
        <taxon>Methylophilaceae</taxon>
        <taxon>Methylovorus</taxon>
    </lineage>
</organism>
<dbReference type="AlphaFoldDB" id="C6XAL2"/>
<dbReference type="SMART" id="SM00834">
    <property type="entry name" value="CxxC_CXXC_SSSS"/>
    <property type="match status" value="1"/>
</dbReference>
<feature type="compositionally biased region" description="Basic and acidic residues" evidence="1">
    <location>
        <begin position="54"/>
        <end position="68"/>
    </location>
</feature>
<feature type="region of interest" description="Disordered" evidence="1">
    <location>
        <begin position="51"/>
        <end position="115"/>
    </location>
</feature>
<dbReference type="Pfam" id="PF09723">
    <property type="entry name" value="Zn_ribbon_8"/>
    <property type="match status" value="1"/>
</dbReference>
<protein>
    <submittedName>
        <fullName evidence="3">Regulatory protein, FmdB family</fullName>
    </submittedName>
</protein>
<gene>
    <name evidence="3" type="ordered locus">Msip34_0696</name>
</gene>
<dbReference type="HOGENOM" id="CLU_136025_2_0_4"/>
<dbReference type="OrthoDB" id="9813321at2"/>
<dbReference type="STRING" id="582744.Msip34_0696"/>
<dbReference type="Proteomes" id="UP000002743">
    <property type="component" value="Chromosome"/>
</dbReference>
<evidence type="ECO:0000313" key="3">
    <source>
        <dbReference type="EMBL" id="ACT49944.1"/>
    </source>
</evidence>
<dbReference type="eggNOG" id="COG2331">
    <property type="taxonomic scope" value="Bacteria"/>
</dbReference>
<dbReference type="KEGG" id="mei:Msip34_0696"/>
<sequence>MPVYEYHCESCGVFSALRKMSESSQPAVCESCGGMGERILSAPNLAILGKAQRSAHERNEKSAHEPGVRRRSSCGCTGSHTCKPSGGATKEKSAGGNNGLQMQTKKTARPWMLGH</sequence>
<reference evidence="4" key="1">
    <citation type="submission" date="2009-07" db="EMBL/GenBank/DDBJ databases">
        <title>Complete sequence of chromosome of Methylovorus sp. SIP3-4.</title>
        <authorList>
            <person name="Lucas S."/>
            <person name="Copeland A."/>
            <person name="Lapidus A."/>
            <person name="Glavina del Rio T."/>
            <person name="Tice H."/>
            <person name="Bruce D."/>
            <person name="Goodwin L."/>
            <person name="Pitluck S."/>
            <person name="Clum A."/>
            <person name="Larimer F."/>
            <person name="Land M."/>
            <person name="Hauser L."/>
            <person name="Kyrpides N."/>
            <person name="Mikhailova N."/>
            <person name="Kayluzhnaya M."/>
            <person name="Chistoserdova L."/>
        </authorList>
    </citation>
    <scope>NUCLEOTIDE SEQUENCE [LARGE SCALE GENOMIC DNA]</scope>
    <source>
        <strain evidence="4">SIP3-4</strain>
    </source>
</reference>
<reference evidence="3 4" key="2">
    <citation type="journal article" date="2011" name="J. Bacteriol.">
        <title>Genomes of three methylotrophs from a single niche uncover genetic and metabolic divergence of Methylophilaceae.</title>
        <authorList>
            <person name="Lapidus A."/>
            <person name="Clum A."/>
            <person name="Labutti K."/>
            <person name="Kaluzhnaya M.G."/>
            <person name="Lim S."/>
            <person name="Beck D.A."/>
            <person name="Glavina Del Rio T."/>
            <person name="Nolan M."/>
            <person name="Mavromatis K."/>
            <person name="Huntemann M."/>
            <person name="Lucas S."/>
            <person name="Lidstrom M.E."/>
            <person name="Ivanova N."/>
            <person name="Chistoserdova L."/>
        </authorList>
    </citation>
    <scope>NUCLEOTIDE SEQUENCE [LARGE SCALE GENOMIC DNA]</scope>
    <source>
        <strain evidence="3 4">SIP3-4</strain>
    </source>
</reference>
<dbReference type="InterPro" id="IPR013429">
    <property type="entry name" value="Regulatory_FmdB_Zinc_ribbon"/>
</dbReference>
<dbReference type="EMBL" id="CP001674">
    <property type="protein sequence ID" value="ACT49944.1"/>
    <property type="molecule type" value="Genomic_DNA"/>
</dbReference>
<dbReference type="RefSeq" id="WP_013441528.1">
    <property type="nucleotide sequence ID" value="NC_012969.1"/>
</dbReference>
<evidence type="ECO:0000259" key="2">
    <source>
        <dbReference type="SMART" id="SM00834"/>
    </source>
</evidence>
<dbReference type="NCBIfam" id="TIGR02605">
    <property type="entry name" value="CxxC_CxxC_SSSS"/>
    <property type="match status" value="1"/>
</dbReference>
<proteinExistence type="predicted"/>
<keyword evidence="4" id="KW-1185">Reference proteome</keyword>